<organism evidence="3 4">
    <name type="scientific">Streptomyces malaysiensis</name>
    <dbReference type="NCBI Taxonomy" id="92644"/>
    <lineage>
        <taxon>Bacteria</taxon>
        <taxon>Bacillati</taxon>
        <taxon>Actinomycetota</taxon>
        <taxon>Actinomycetes</taxon>
        <taxon>Kitasatosporales</taxon>
        <taxon>Streptomycetaceae</taxon>
        <taxon>Streptomyces</taxon>
        <taxon>Streptomyces violaceusniger group</taxon>
    </lineage>
</organism>
<keyword evidence="1" id="KW-0175">Coiled coil</keyword>
<comment type="caution">
    <text evidence="3">The sequence shown here is derived from an EMBL/GenBank/DDBJ whole genome shotgun (WGS) entry which is preliminary data.</text>
</comment>
<accession>A0A7X6AW17</accession>
<name>A0A7X6AW17_STRMQ</name>
<evidence type="ECO:0000256" key="2">
    <source>
        <dbReference type="SAM" id="MobiDB-lite"/>
    </source>
</evidence>
<feature type="compositionally biased region" description="Basic and acidic residues" evidence="2">
    <location>
        <begin position="161"/>
        <end position="170"/>
    </location>
</feature>
<sequence>MFCEISKALVRGACWRRSKPEGQAARETAEQLREQISRLSEQPAAAERTIIRLAGHPRDRATTPPRSHDALLGTLFLTTESPEIIPLRRSRAGYGAHALGVTRLPADAKGLYRFLAQAAYGDQDARVPTACGNRPGEITSSPPFPCRMGSATPYSHPRRGSRADKGPYTS</sequence>
<protein>
    <submittedName>
        <fullName evidence="3">Uncharacterized protein</fullName>
    </submittedName>
</protein>
<gene>
    <name evidence="3" type="ORF">SMALB_2238</name>
</gene>
<feature type="region of interest" description="Disordered" evidence="2">
    <location>
        <begin position="134"/>
        <end position="170"/>
    </location>
</feature>
<feature type="coiled-coil region" evidence="1">
    <location>
        <begin position="22"/>
        <end position="49"/>
    </location>
</feature>
<evidence type="ECO:0000313" key="4">
    <source>
        <dbReference type="Proteomes" id="UP000536624"/>
    </source>
</evidence>
<reference evidence="3 4" key="1">
    <citation type="submission" date="2020-02" db="EMBL/GenBank/DDBJ databases">
        <title>Streptomyces malaysiensis DSM14702 (JHCC583434, PFL_A843) Genome sequencing and assembly.</title>
        <authorList>
            <person name="Samborskyy M."/>
        </authorList>
    </citation>
    <scope>NUCLEOTIDE SEQUENCE [LARGE SCALE GENOMIC DNA]</scope>
    <source>
        <strain evidence="3 4">DSM 14702</strain>
    </source>
</reference>
<evidence type="ECO:0000256" key="1">
    <source>
        <dbReference type="SAM" id="Coils"/>
    </source>
</evidence>
<evidence type="ECO:0000313" key="3">
    <source>
        <dbReference type="EMBL" id="NIY64280.1"/>
    </source>
</evidence>
<dbReference type="EMBL" id="JAALLH010000001">
    <property type="protein sequence ID" value="NIY64280.1"/>
    <property type="molecule type" value="Genomic_DNA"/>
</dbReference>
<dbReference type="Proteomes" id="UP000536624">
    <property type="component" value="Unassembled WGS sequence"/>
</dbReference>
<dbReference type="AlphaFoldDB" id="A0A7X6AW17"/>
<proteinExistence type="predicted"/>